<dbReference type="InterPro" id="IPR012962">
    <property type="entry name" value="Pept_M54_archaemetzincn"/>
</dbReference>
<dbReference type="GO" id="GO:0008237">
    <property type="term" value="F:metallopeptidase activity"/>
    <property type="evidence" value="ECO:0007669"/>
    <property type="project" value="UniProtKB-KW"/>
</dbReference>
<accession>A0A9X9S552</accession>
<keyword evidence="4" id="KW-0378">Hydrolase</keyword>
<evidence type="ECO:0000256" key="3">
    <source>
        <dbReference type="ARBA" id="ARBA00022723"/>
    </source>
</evidence>
<gene>
    <name evidence="7" type="ORF">OU421_03020</name>
</gene>
<dbReference type="Pfam" id="PF07998">
    <property type="entry name" value="Peptidase_M54"/>
    <property type="match status" value="1"/>
</dbReference>
<reference evidence="7" key="1">
    <citation type="submission" date="2022-11" db="EMBL/GenBank/DDBJ databases">
        <title>Complete genome sequence of Methanogenium organophilum DSM 3596.</title>
        <authorList>
            <person name="Chen S.-C."/>
            <person name="Lai S.-J."/>
            <person name="You Y.-T."/>
        </authorList>
    </citation>
    <scope>NUCLEOTIDE SEQUENCE</scope>
    <source>
        <strain evidence="7">DSM 3596</strain>
    </source>
</reference>
<evidence type="ECO:0000256" key="4">
    <source>
        <dbReference type="ARBA" id="ARBA00022801"/>
    </source>
</evidence>
<dbReference type="PANTHER" id="PTHR15910:SF1">
    <property type="entry name" value="ARCHAEMETZINCIN-2"/>
    <property type="match status" value="1"/>
</dbReference>
<evidence type="ECO:0000256" key="5">
    <source>
        <dbReference type="ARBA" id="ARBA00022833"/>
    </source>
</evidence>
<evidence type="ECO:0000256" key="1">
    <source>
        <dbReference type="ARBA" id="ARBA00001947"/>
    </source>
</evidence>
<evidence type="ECO:0000256" key="6">
    <source>
        <dbReference type="ARBA" id="ARBA00023049"/>
    </source>
</evidence>
<dbReference type="GeneID" id="76834040"/>
<keyword evidence="8" id="KW-1185">Reference proteome</keyword>
<keyword evidence="3" id="KW-0479">Metal-binding</keyword>
<dbReference type="KEGG" id="mou:OU421_03020"/>
<dbReference type="InterPro" id="IPR024079">
    <property type="entry name" value="MetalloPept_cat_dom_sf"/>
</dbReference>
<keyword evidence="6 7" id="KW-0482">Metalloprotease</keyword>
<dbReference type="NCBIfam" id="NF033823">
    <property type="entry name" value="archmetzin"/>
    <property type="match status" value="1"/>
</dbReference>
<protein>
    <submittedName>
        <fullName evidence="7">Archaemetzincin family Zn-dependent metalloprotease</fullName>
    </submittedName>
</protein>
<evidence type="ECO:0000256" key="2">
    <source>
        <dbReference type="ARBA" id="ARBA00022670"/>
    </source>
</evidence>
<sequence length="180" mass="20392">MSFLIFWDRTAPNGLQVPVAQAIGAVLGVPVLLEENPVMLRGFDRGRNQYNASKILTDMQDIYTRQHGIGDYILIVTGKDLYIPGHDFVFGLARPSVRAGIISTTRLENSYYQRKGDIYDTIDRAVKEGTHEFCHMLGLDHCANSECIMFCPTTLDELDRKRKTLCPACQRKLEAAKKYF</sequence>
<dbReference type="InterPro" id="IPR012091">
    <property type="entry name" value="Pept_M54_archaemetzncn_arc/bac"/>
</dbReference>
<dbReference type="RefSeq" id="WP_268187139.1">
    <property type="nucleotide sequence ID" value="NZ_CP113361.1"/>
</dbReference>
<dbReference type="GO" id="GO:0006508">
    <property type="term" value="P:proteolysis"/>
    <property type="evidence" value="ECO:0007669"/>
    <property type="project" value="UniProtKB-KW"/>
</dbReference>
<organism evidence="7 8">
    <name type="scientific">Methanogenium organophilum</name>
    <dbReference type="NCBI Taxonomy" id="2199"/>
    <lineage>
        <taxon>Archaea</taxon>
        <taxon>Methanobacteriati</taxon>
        <taxon>Methanobacteriota</taxon>
        <taxon>Stenosarchaea group</taxon>
        <taxon>Methanomicrobia</taxon>
        <taxon>Methanomicrobiales</taxon>
        <taxon>Methanomicrobiaceae</taxon>
        <taxon>Methanogenium</taxon>
    </lineage>
</organism>
<evidence type="ECO:0000313" key="8">
    <source>
        <dbReference type="Proteomes" id="UP001163096"/>
    </source>
</evidence>
<dbReference type="PIRSF" id="PIRSF005785">
    <property type="entry name" value="Zn-prot_arch"/>
    <property type="match status" value="1"/>
</dbReference>
<dbReference type="SUPFAM" id="SSF55486">
    <property type="entry name" value="Metalloproteases ('zincins'), catalytic domain"/>
    <property type="match status" value="1"/>
</dbReference>
<keyword evidence="2" id="KW-0645">Protease</keyword>
<name>A0A9X9S552_METOG</name>
<evidence type="ECO:0000313" key="7">
    <source>
        <dbReference type="EMBL" id="WAI01861.1"/>
    </source>
</evidence>
<dbReference type="Proteomes" id="UP001163096">
    <property type="component" value="Chromosome"/>
</dbReference>
<proteinExistence type="predicted"/>
<dbReference type="PANTHER" id="PTHR15910">
    <property type="entry name" value="ARCHAEMETZINCIN"/>
    <property type="match status" value="1"/>
</dbReference>
<dbReference type="CDD" id="cd11375">
    <property type="entry name" value="Peptidase_M54"/>
    <property type="match status" value="1"/>
</dbReference>
<dbReference type="GO" id="GO:0008270">
    <property type="term" value="F:zinc ion binding"/>
    <property type="evidence" value="ECO:0007669"/>
    <property type="project" value="InterPro"/>
</dbReference>
<keyword evidence="5" id="KW-0862">Zinc</keyword>
<dbReference type="AlphaFoldDB" id="A0A9X9S552"/>
<dbReference type="EMBL" id="CP113361">
    <property type="protein sequence ID" value="WAI01861.1"/>
    <property type="molecule type" value="Genomic_DNA"/>
</dbReference>
<comment type="cofactor">
    <cofactor evidence="1">
        <name>Zn(2+)</name>
        <dbReference type="ChEBI" id="CHEBI:29105"/>
    </cofactor>
</comment>
<dbReference type="Gene3D" id="3.40.390.10">
    <property type="entry name" value="Collagenase (Catalytic Domain)"/>
    <property type="match status" value="1"/>
</dbReference>